<evidence type="ECO:0008006" key="4">
    <source>
        <dbReference type="Google" id="ProtNLM"/>
    </source>
</evidence>
<proteinExistence type="predicted"/>
<evidence type="ECO:0000313" key="2">
    <source>
        <dbReference type="EMBL" id="KAB0805117.1"/>
    </source>
</evidence>
<accession>A0A5N4B677</accession>
<protein>
    <recommendedName>
        <fullName evidence="4">HTH CENPB-type domain-containing protein</fullName>
    </recommendedName>
</protein>
<name>A0A5N4B677_PHOPY</name>
<dbReference type="InParanoid" id="A0A5N4B677"/>
<evidence type="ECO:0000313" key="3">
    <source>
        <dbReference type="Proteomes" id="UP000327044"/>
    </source>
</evidence>
<evidence type="ECO:0000313" key="1">
    <source>
        <dbReference type="EMBL" id="KAB0804450.1"/>
    </source>
</evidence>
<comment type="caution">
    <text evidence="2">The sequence shown here is derived from an EMBL/GenBank/DDBJ whole genome shotgun (WGS) entry which is preliminary data.</text>
</comment>
<sequence>MAFEFAVALNIPHKSKNGMAGKDWLRSFLRRNYQLSVRKAESVSLARGLGMTRARVNSYFNLLQSVLQKYNLFEKPGHIFNMDETGL</sequence>
<gene>
    <name evidence="1" type="ORF">PPYR_01420</name>
    <name evidence="2" type="ORF">PPYR_02087</name>
</gene>
<dbReference type="EMBL" id="VVIM01000001">
    <property type="protein sequence ID" value="KAB0804450.1"/>
    <property type="molecule type" value="Genomic_DNA"/>
</dbReference>
<keyword evidence="3" id="KW-1185">Reference proteome</keyword>
<dbReference type="EMBL" id="VVIM01000001">
    <property type="protein sequence ID" value="KAB0805117.1"/>
    <property type="molecule type" value="Genomic_DNA"/>
</dbReference>
<reference evidence="2" key="2">
    <citation type="submission" date="2019-08" db="EMBL/GenBank/DDBJ databases">
        <authorList>
            <consortium name="Photinus pyralis genome working group"/>
            <person name="Fallon T.R."/>
            <person name="Sander Lower S.E."/>
            <person name="Weng J.-K."/>
        </authorList>
    </citation>
    <scope>NUCLEOTIDE SEQUENCE</scope>
    <source>
        <strain evidence="2">1611_PpyrPB1</strain>
        <tissue evidence="2">Whole body</tissue>
    </source>
</reference>
<organism evidence="2 3">
    <name type="scientific">Photinus pyralis</name>
    <name type="common">Common eastern firefly</name>
    <name type="synonym">Lampyris pyralis</name>
    <dbReference type="NCBI Taxonomy" id="7054"/>
    <lineage>
        <taxon>Eukaryota</taxon>
        <taxon>Metazoa</taxon>
        <taxon>Ecdysozoa</taxon>
        <taxon>Arthropoda</taxon>
        <taxon>Hexapoda</taxon>
        <taxon>Insecta</taxon>
        <taxon>Pterygota</taxon>
        <taxon>Neoptera</taxon>
        <taxon>Endopterygota</taxon>
        <taxon>Coleoptera</taxon>
        <taxon>Polyphaga</taxon>
        <taxon>Elateriformia</taxon>
        <taxon>Elateroidea</taxon>
        <taxon>Lampyridae</taxon>
        <taxon>Lampyrinae</taxon>
        <taxon>Photinus</taxon>
    </lineage>
</organism>
<reference evidence="2 3" key="1">
    <citation type="journal article" date="2018" name="Elife">
        <title>Firefly genomes illuminate parallel origins of bioluminescence in beetles.</title>
        <authorList>
            <person name="Fallon T.R."/>
            <person name="Lower S.E."/>
            <person name="Chang C.H."/>
            <person name="Bessho-Uehara M."/>
            <person name="Martin G.J."/>
            <person name="Bewick A.J."/>
            <person name="Behringer M."/>
            <person name="Debat H.J."/>
            <person name="Wong I."/>
            <person name="Day J.C."/>
            <person name="Suvorov A."/>
            <person name="Silva C.J."/>
            <person name="Stanger-Hall K.F."/>
            <person name="Hall D.W."/>
            <person name="Schmitz R.J."/>
            <person name="Nelson D.R."/>
            <person name="Lewis S.M."/>
            <person name="Shigenobu S."/>
            <person name="Bybee S.M."/>
            <person name="Larracuente A.M."/>
            <person name="Oba Y."/>
            <person name="Weng J.K."/>
        </authorList>
    </citation>
    <scope>NUCLEOTIDE SEQUENCE [LARGE SCALE GENOMIC DNA]</scope>
    <source>
        <strain evidence="2">1611_PpyrPB1</strain>
        <tissue evidence="2">Whole body</tissue>
    </source>
</reference>
<dbReference type="Proteomes" id="UP000327044">
    <property type="component" value="Unassembled WGS sequence"/>
</dbReference>
<dbReference type="AlphaFoldDB" id="A0A5N4B677"/>